<dbReference type="Proteomes" id="UP000463949">
    <property type="component" value="Chromosome"/>
</dbReference>
<dbReference type="EMBL" id="CP024621">
    <property type="protein sequence ID" value="QHD50004.1"/>
    <property type="molecule type" value="Genomic_DNA"/>
</dbReference>
<proteinExistence type="predicted"/>
<gene>
    <name evidence="2" type="ORF">CTT34_10035</name>
</gene>
<evidence type="ECO:0000313" key="2">
    <source>
        <dbReference type="EMBL" id="QHD50004.1"/>
    </source>
</evidence>
<organism evidence="2 3">
    <name type="scientific">Vreelandella aquamarina</name>
    <dbReference type="NCBI Taxonomy" id="77097"/>
    <lineage>
        <taxon>Bacteria</taxon>
        <taxon>Pseudomonadati</taxon>
        <taxon>Pseudomonadota</taxon>
        <taxon>Gammaproteobacteria</taxon>
        <taxon>Oceanospirillales</taxon>
        <taxon>Halomonadaceae</taxon>
        <taxon>Vreelandella</taxon>
    </lineage>
</organism>
<keyword evidence="1" id="KW-0175">Coiled coil</keyword>
<dbReference type="KEGG" id="hmd:CTT34_10035"/>
<evidence type="ECO:0000313" key="3">
    <source>
        <dbReference type="Proteomes" id="UP000463949"/>
    </source>
</evidence>
<feature type="coiled-coil region" evidence="1">
    <location>
        <begin position="33"/>
        <end position="60"/>
    </location>
</feature>
<name>A0A857GN71_9GAMM</name>
<accession>A0A857GN71</accession>
<protein>
    <submittedName>
        <fullName evidence="2">Uncharacterized protein</fullName>
    </submittedName>
</protein>
<dbReference type="RefSeq" id="WP_159342316.1">
    <property type="nucleotide sequence ID" value="NZ_CP024621.1"/>
</dbReference>
<evidence type="ECO:0000256" key="1">
    <source>
        <dbReference type="SAM" id="Coils"/>
    </source>
</evidence>
<dbReference type="AlphaFoldDB" id="A0A857GN71"/>
<reference evidence="2 3" key="1">
    <citation type="submission" date="2017-10" db="EMBL/GenBank/DDBJ databases">
        <title>Coral associated bacteria.</title>
        <authorList>
            <person name="Wang X."/>
        </authorList>
    </citation>
    <scope>NUCLEOTIDE SEQUENCE [LARGE SCALE GENOMIC DNA]</scope>
    <source>
        <strain evidence="2 3">SCSIO 43005</strain>
    </source>
</reference>
<sequence length="71" mass="7912">MAKTLRELAEEEEQLPDGHPEWQHVALGWQALAIAQSEKIIELEQELKSMTDAKNGFQSALARANAARSKP</sequence>